<dbReference type="PANTHER" id="PTHR43525">
    <property type="entry name" value="PROTEIN MALY"/>
    <property type="match status" value="1"/>
</dbReference>
<accession>A0A6I2UTI4</accession>
<dbReference type="Proteomes" id="UP000430222">
    <property type="component" value="Unassembled WGS sequence"/>
</dbReference>
<gene>
    <name evidence="7" type="ORF">FYJ78_09855</name>
</gene>
<proteinExistence type="inferred from homology"/>
<dbReference type="InterPro" id="IPR004839">
    <property type="entry name" value="Aminotransferase_I/II_large"/>
</dbReference>
<dbReference type="SUPFAM" id="SSF53383">
    <property type="entry name" value="PLP-dependent transferases"/>
    <property type="match status" value="1"/>
</dbReference>
<sequence length="187" mass="20949">MRFIKVRHPGPVLASLSPQIAERTITCTSASKTFNLAGLQVSNIFIRNSSLRRRFCAERSASGYSQPNTLGLFATEAAYKDGAGWLSALLGYLEENIRRTREFLERELPEVRLIEPEGTYLLWLDCSAAGLTAEQLDRAIVEKGNLWLDSGRIFGHAGEEFQRINIACPWSVLENGLEHLKLALRAR</sequence>
<name>A0A6I2UTI4_9FIRM</name>
<evidence type="ECO:0000313" key="7">
    <source>
        <dbReference type="EMBL" id="MSV25473.1"/>
    </source>
</evidence>
<dbReference type="GO" id="GO:0008483">
    <property type="term" value="F:transaminase activity"/>
    <property type="evidence" value="ECO:0007669"/>
    <property type="project" value="UniProtKB-KW"/>
</dbReference>
<evidence type="ECO:0000313" key="8">
    <source>
        <dbReference type="Proteomes" id="UP000430222"/>
    </source>
</evidence>
<dbReference type="EMBL" id="VUNL01000011">
    <property type="protein sequence ID" value="MSV25473.1"/>
    <property type="molecule type" value="Genomic_DNA"/>
</dbReference>
<dbReference type="Pfam" id="PF00155">
    <property type="entry name" value="Aminotran_1_2"/>
    <property type="match status" value="1"/>
</dbReference>
<evidence type="ECO:0000256" key="1">
    <source>
        <dbReference type="ARBA" id="ARBA00001933"/>
    </source>
</evidence>
<dbReference type="InterPro" id="IPR015421">
    <property type="entry name" value="PyrdxlP-dep_Trfase_major"/>
</dbReference>
<evidence type="ECO:0000256" key="3">
    <source>
        <dbReference type="ARBA" id="ARBA00022898"/>
    </source>
</evidence>
<comment type="caution">
    <text evidence="7">The sequence shown here is derived from an EMBL/GenBank/DDBJ whole genome shotgun (WGS) entry which is preliminary data.</text>
</comment>
<keyword evidence="7" id="KW-0808">Transferase</keyword>
<dbReference type="InterPro" id="IPR015424">
    <property type="entry name" value="PyrdxlP-dep_Trfase"/>
</dbReference>
<dbReference type="Gene3D" id="3.40.640.10">
    <property type="entry name" value="Type I PLP-dependent aspartate aminotransferase-like (Major domain)"/>
    <property type="match status" value="1"/>
</dbReference>
<evidence type="ECO:0000256" key="4">
    <source>
        <dbReference type="ARBA" id="ARBA00023239"/>
    </source>
</evidence>
<organism evidence="7 8">
    <name type="scientific">Selenomonas montiformis</name>
    <dbReference type="NCBI Taxonomy" id="2652285"/>
    <lineage>
        <taxon>Bacteria</taxon>
        <taxon>Bacillati</taxon>
        <taxon>Bacillota</taxon>
        <taxon>Negativicutes</taxon>
        <taxon>Selenomonadales</taxon>
        <taxon>Selenomonadaceae</taxon>
        <taxon>Selenomonas</taxon>
    </lineage>
</organism>
<dbReference type="PANTHER" id="PTHR43525:SF1">
    <property type="entry name" value="PROTEIN MALY"/>
    <property type="match status" value="1"/>
</dbReference>
<dbReference type="Gene3D" id="3.90.1150.10">
    <property type="entry name" value="Aspartate Aminotransferase, domain 1"/>
    <property type="match status" value="1"/>
</dbReference>
<dbReference type="GO" id="GO:0047804">
    <property type="term" value="F:cysteine-S-conjugate beta-lyase activity"/>
    <property type="evidence" value="ECO:0007669"/>
    <property type="project" value="UniProtKB-EC"/>
</dbReference>
<keyword evidence="4" id="KW-0456">Lyase</keyword>
<keyword evidence="3" id="KW-0663">Pyridoxal phosphate</keyword>
<dbReference type="InterPro" id="IPR051798">
    <property type="entry name" value="Class-II_PLP-Dep_Aminotrans"/>
</dbReference>
<keyword evidence="7" id="KW-0032">Aminotransferase</keyword>
<protein>
    <recommendedName>
        <fullName evidence="2">cysteine-S-conjugate beta-lyase</fullName>
        <ecNumber evidence="2">4.4.1.13</ecNumber>
    </recommendedName>
</protein>
<keyword evidence="8" id="KW-1185">Reference proteome</keyword>
<dbReference type="AlphaFoldDB" id="A0A6I2UTI4"/>
<feature type="domain" description="Aminotransferase class I/classII large" evidence="6">
    <location>
        <begin position="13"/>
        <end position="180"/>
    </location>
</feature>
<reference evidence="7 8" key="1">
    <citation type="submission" date="2019-08" db="EMBL/GenBank/DDBJ databases">
        <title>In-depth cultivation of the pig gut microbiome towards novel bacterial diversity and tailored functional studies.</title>
        <authorList>
            <person name="Wylensek D."/>
            <person name="Hitch T.C.A."/>
            <person name="Clavel T."/>
        </authorList>
    </citation>
    <scope>NUCLEOTIDE SEQUENCE [LARGE SCALE GENOMIC DNA]</scope>
    <source>
        <strain evidence="8">WCA-380-WT-3B3</strain>
    </source>
</reference>
<evidence type="ECO:0000256" key="5">
    <source>
        <dbReference type="ARBA" id="ARBA00037974"/>
    </source>
</evidence>
<evidence type="ECO:0000259" key="6">
    <source>
        <dbReference type="Pfam" id="PF00155"/>
    </source>
</evidence>
<dbReference type="CDD" id="cd00609">
    <property type="entry name" value="AAT_like"/>
    <property type="match status" value="1"/>
</dbReference>
<dbReference type="GO" id="GO:0030170">
    <property type="term" value="F:pyridoxal phosphate binding"/>
    <property type="evidence" value="ECO:0007669"/>
    <property type="project" value="InterPro"/>
</dbReference>
<dbReference type="EC" id="4.4.1.13" evidence="2"/>
<evidence type="ECO:0000256" key="2">
    <source>
        <dbReference type="ARBA" id="ARBA00012224"/>
    </source>
</evidence>
<dbReference type="InterPro" id="IPR015422">
    <property type="entry name" value="PyrdxlP-dep_Trfase_small"/>
</dbReference>
<comment type="cofactor">
    <cofactor evidence="1">
        <name>pyridoxal 5'-phosphate</name>
        <dbReference type="ChEBI" id="CHEBI:597326"/>
    </cofactor>
</comment>
<comment type="similarity">
    <text evidence="5">Belongs to the class-II pyridoxal-phosphate-dependent aminotransferase family. MalY/PatB cystathionine beta-lyase subfamily.</text>
</comment>